<sequence length="631" mass="68471">MSNSRYIEIDSQFRNRTEHPSAANFMVPISISGRKGSVDAVDPVSTSTPETVWVPDSFNTQGGSDRIGLSSSLIVNGATPLGGSSTNTVIFLKSSPGHMQIAKDYYTAAVIRTIAAPIQKARIVSSIYMGTSSTADSMRIVISGTFVVASGDSVEILNPTDITSLTDPWMFIPSGKLAPNAYVNTVIYNQTRNEYRPAIDYQSFTHLIKLDTSGLSSNNSGPLSGLWTTADTYSLRPKPVSFHSPLDLSVVTLLPAQPNTKNSFNLNPSVQPTNFVGSFLEVEQFKTPATDAISAAGSITQFNLDLTSSIINDFYTGGVIRLYNGPAAGQFQTITNYDGGTKLVTVYPGFSAAPNAGNVYQIIIPQESRRIIKYTDYRDSALAPLSTTTILFTSFASDIDGFYNGLYITDTFLNETRIISTYVVAKDITGNIISRTATVATAFTAPVTTFTITSGIVSSNFSYTLFNQSANILFFSYDNLNPFVYSGSLVSQQQMVCYEIELLNLVLPNAELAVGAGGQVSYYPYVYVELKNISSSGGGLKNIIYSNNPHSTNMLFRAAIDDVPNPVNSSFIKIDGDGATQTIKFKPNDNLQFSVRLQNGEIFKTVLPEFFSPSQPNPLAQISAYFSIRRI</sequence>
<dbReference type="AlphaFoldDB" id="A0A6C0LW72"/>
<accession>A0A6C0LW72</accession>
<proteinExistence type="predicted"/>
<reference evidence="1" key="1">
    <citation type="journal article" date="2020" name="Nature">
        <title>Giant virus diversity and host interactions through global metagenomics.</title>
        <authorList>
            <person name="Schulz F."/>
            <person name="Roux S."/>
            <person name="Paez-Espino D."/>
            <person name="Jungbluth S."/>
            <person name="Walsh D.A."/>
            <person name="Denef V.J."/>
            <person name="McMahon K.D."/>
            <person name="Konstantinidis K.T."/>
            <person name="Eloe-Fadrosh E.A."/>
            <person name="Kyrpides N.C."/>
            <person name="Woyke T."/>
        </authorList>
    </citation>
    <scope>NUCLEOTIDE SEQUENCE</scope>
    <source>
        <strain evidence="1">GVMAG-S-1016713-169</strain>
    </source>
</reference>
<evidence type="ECO:0000313" key="1">
    <source>
        <dbReference type="EMBL" id="QHU34620.1"/>
    </source>
</evidence>
<name>A0A6C0LW72_9ZZZZ</name>
<organism evidence="1">
    <name type="scientific">viral metagenome</name>
    <dbReference type="NCBI Taxonomy" id="1070528"/>
    <lineage>
        <taxon>unclassified sequences</taxon>
        <taxon>metagenomes</taxon>
        <taxon>organismal metagenomes</taxon>
    </lineage>
</organism>
<protein>
    <submittedName>
        <fullName evidence="1">Uncharacterized protein</fullName>
    </submittedName>
</protein>
<dbReference type="EMBL" id="MN740575">
    <property type="protein sequence ID" value="QHU34620.1"/>
    <property type="molecule type" value="Genomic_DNA"/>
</dbReference>